<dbReference type="Proteomes" id="UP000250266">
    <property type="component" value="Unassembled WGS sequence"/>
</dbReference>
<name>A0A8E2J808_9PEZI</name>
<gene>
    <name evidence="1" type="ORF">K432DRAFT_31388</name>
</gene>
<keyword evidence="2" id="KW-1185">Reference proteome</keyword>
<evidence type="ECO:0000313" key="2">
    <source>
        <dbReference type="Proteomes" id="UP000250266"/>
    </source>
</evidence>
<organism evidence="1 2">
    <name type="scientific">Lepidopterella palustris CBS 459.81</name>
    <dbReference type="NCBI Taxonomy" id="1314670"/>
    <lineage>
        <taxon>Eukaryota</taxon>
        <taxon>Fungi</taxon>
        <taxon>Dikarya</taxon>
        <taxon>Ascomycota</taxon>
        <taxon>Pezizomycotina</taxon>
        <taxon>Dothideomycetes</taxon>
        <taxon>Pleosporomycetidae</taxon>
        <taxon>Mytilinidiales</taxon>
        <taxon>Argynnaceae</taxon>
        <taxon>Lepidopterella</taxon>
    </lineage>
</organism>
<protein>
    <submittedName>
        <fullName evidence="1">Uncharacterized protein</fullName>
    </submittedName>
</protein>
<proteinExistence type="predicted"/>
<sequence length="144" mass="16155">MRVLENYGWDHKASQKDFGRKSYFRSSKTDNSSKKCSFISHAICRNVRSVEGGRRSEAEFVVGVHKGVRLVVDLSASAKETKAVRDGNDAISAITMPQRTRINMTHTHKAARGGNDAISAIIMSQHARINMVRIPRRQAVVFVW</sequence>
<reference evidence="1 2" key="1">
    <citation type="journal article" date="2016" name="Nat. Commun.">
        <title>Ectomycorrhizal ecology is imprinted in the genome of the dominant symbiotic fungus Cenococcum geophilum.</title>
        <authorList>
            <consortium name="DOE Joint Genome Institute"/>
            <person name="Peter M."/>
            <person name="Kohler A."/>
            <person name="Ohm R.A."/>
            <person name="Kuo A."/>
            <person name="Krutzmann J."/>
            <person name="Morin E."/>
            <person name="Arend M."/>
            <person name="Barry K.W."/>
            <person name="Binder M."/>
            <person name="Choi C."/>
            <person name="Clum A."/>
            <person name="Copeland A."/>
            <person name="Grisel N."/>
            <person name="Haridas S."/>
            <person name="Kipfer T."/>
            <person name="LaButti K."/>
            <person name="Lindquist E."/>
            <person name="Lipzen A."/>
            <person name="Maire R."/>
            <person name="Meier B."/>
            <person name="Mihaltcheva S."/>
            <person name="Molinier V."/>
            <person name="Murat C."/>
            <person name="Poggeler S."/>
            <person name="Quandt C.A."/>
            <person name="Sperisen C."/>
            <person name="Tritt A."/>
            <person name="Tisserant E."/>
            <person name="Crous P.W."/>
            <person name="Henrissat B."/>
            <person name="Nehls U."/>
            <person name="Egli S."/>
            <person name="Spatafora J.W."/>
            <person name="Grigoriev I.V."/>
            <person name="Martin F.M."/>
        </authorList>
    </citation>
    <scope>NUCLEOTIDE SEQUENCE [LARGE SCALE GENOMIC DNA]</scope>
    <source>
        <strain evidence="1 2">CBS 459.81</strain>
    </source>
</reference>
<accession>A0A8E2J808</accession>
<dbReference type="AlphaFoldDB" id="A0A8E2J808"/>
<dbReference type="EMBL" id="KV746158">
    <property type="protein sequence ID" value="OCK72929.1"/>
    <property type="molecule type" value="Genomic_DNA"/>
</dbReference>
<evidence type="ECO:0000313" key="1">
    <source>
        <dbReference type="EMBL" id="OCK72929.1"/>
    </source>
</evidence>